<dbReference type="GO" id="GO:0003676">
    <property type="term" value="F:nucleic acid binding"/>
    <property type="evidence" value="ECO:0007669"/>
    <property type="project" value="InterPro"/>
</dbReference>
<dbReference type="Gene3D" id="3.40.50.150">
    <property type="entry name" value="Vaccinia Virus protein VP39"/>
    <property type="match status" value="1"/>
</dbReference>
<dbReference type="RefSeq" id="WP_009155903.1">
    <property type="nucleotide sequence ID" value="NZ_CM001439.1"/>
</dbReference>
<name>H5X8V0_9PSEU</name>
<dbReference type="GO" id="GO:0008168">
    <property type="term" value="F:methyltransferase activity"/>
    <property type="evidence" value="ECO:0007669"/>
    <property type="project" value="UniProtKB-KW"/>
</dbReference>
<dbReference type="HOGENOM" id="CLU_524440_0_0_11"/>
<protein>
    <submittedName>
        <fullName evidence="2">Putative methyltransferase</fullName>
    </submittedName>
</protein>
<keyword evidence="2" id="KW-0808">Transferase</keyword>
<accession>H5X8V0</accession>
<sequence>MNPLLPRARPVRLVTTLLSEGWRDIDELVLGSALPRRSVEELLAEFGDDLEHRGDSVRLREGSAARAAELAGGQAEPPADLLDRIRSHIEGVPAPLPALDHVQATPETVLRRAGWLDEEYDLRQARLLFLGDHDLTSLAVRALRPDARLTVVDVDDRILEYIDDLSDGSIRTVHTDLRFGLPLAVAGSADVVFSDPPYTQAGMALFAARGIECLERPKEGRLLLAYGYSERHPTLGRQVQRELLSLGLTFEAIIPDFNRYTGAQAVGSAADLYVCQPTARAGGKRARKGNAEQAIYTRGPRSVEADQSPRRLHDALTAIAAEGGRNVEQRDPDWTRPRAVPEGVAVAVDLSGDPGPWLPRLLLAVNADRVAALVPNNHPDLTDERAQAALVELLRPKYRLRLLRSTPDNSHAVVVAEAAPATAAEPGVHAVWTRAHARLGNVWPRADADIADLRLIDLPRHRIAEVRRLLEPS</sequence>
<dbReference type="AlphaFoldDB" id="H5X8V0"/>
<dbReference type="Proteomes" id="UP000004926">
    <property type="component" value="Chromosome"/>
</dbReference>
<reference evidence="2 3" key="1">
    <citation type="journal article" date="2012" name="Stand. Genomic Sci.">
        <title>Genome sequence of the ocean sediment bacterium Saccharomonospora marina type strain (XMU15(T)).</title>
        <authorList>
            <person name="Klenk H.P."/>
            <person name="Lu M."/>
            <person name="Lucas S."/>
            <person name="Lapidus A."/>
            <person name="Copeland A."/>
            <person name="Pitluck S."/>
            <person name="Goodwin L.A."/>
            <person name="Han C."/>
            <person name="Tapia R."/>
            <person name="Brambilla E.M."/>
            <person name="Potter G."/>
            <person name="Land M."/>
            <person name="Ivanova N."/>
            <person name="Rohde M."/>
            <person name="Goker M."/>
            <person name="Detter J.C."/>
            <person name="Li W.J."/>
            <person name="Kyrpides N.C."/>
            <person name="Woyke T."/>
        </authorList>
    </citation>
    <scope>NUCLEOTIDE SEQUENCE [LARGE SCALE GENOMIC DNA]</scope>
    <source>
        <strain evidence="2 3">XMU15</strain>
    </source>
</reference>
<dbReference type="SUPFAM" id="SSF53335">
    <property type="entry name" value="S-adenosyl-L-methionine-dependent methyltransferases"/>
    <property type="match status" value="1"/>
</dbReference>
<dbReference type="InterPro" id="IPR002052">
    <property type="entry name" value="DNA_methylase_N6_adenine_CS"/>
</dbReference>
<evidence type="ECO:0000313" key="2">
    <source>
        <dbReference type="EMBL" id="EHR52525.1"/>
    </source>
</evidence>
<keyword evidence="3" id="KW-1185">Reference proteome</keyword>
<keyword evidence="2" id="KW-0489">Methyltransferase</keyword>
<dbReference type="GO" id="GO:0032259">
    <property type="term" value="P:methylation"/>
    <property type="evidence" value="ECO:0007669"/>
    <property type="project" value="UniProtKB-KW"/>
</dbReference>
<gene>
    <name evidence="2" type="ORF">SacmaDRAFT_4339</name>
</gene>
<dbReference type="EMBL" id="CM001439">
    <property type="protein sequence ID" value="EHR52525.1"/>
    <property type="molecule type" value="Genomic_DNA"/>
</dbReference>
<evidence type="ECO:0000313" key="3">
    <source>
        <dbReference type="Proteomes" id="UP000004926"/>
    </source>
</evidence>
<feature type="domain" description="N(4)-bis(aminopropyl)spermidine synthase C-terminal" evidence="1">
    <location>
        <begin position="80"/>
        <end position="264"/>
    </location>
</feature>
<dbReference type="STRING" id="882083.SacmaDRAFT_4339"/>
<proteinExistence type="predicted"/>
<dbReference type="PROSITE" id="PS00092">
    <property type="entry name" value="N6_MTASE"/>
    <property type="match status" value="1"/>
</dbReference>
<dbReference type="InterPro" id="IPR029063">
    <property type="entry name" value="SAM-dependent_MTases_sf"/>
</dbReference>
<dbReference type="InterPro" id="IPR002723">
    <property type="entry name" value="BpsA_C"/>
</dbReference>
<organism evidence="2 3">
    <name type="scientific">Saccharomonospora marina XMU15</name>
    <dbReference type="NCBI Taxonomy" id="882083"/>
    <lineage>
        <taxon>Bacteria</taxon>
        <taxon>Bacillati</taxon>
        <taxon>Actinomycetota</taxon>
        <taxon>Actinomycetes</taxon>
        <taxon>Pseudonocardiales</taxon>
        <taxon>Pseudonocardiaceae</taxon>
        <taxon>Saccharomonospora</taxon>
    </lineage>
</organism>
<dbReference type="eggNOG" id="COG1568">
    <property type="taxonomic scope" value="Bacteria"/>
</dbReference>
<evidence type="ECO:0000259" key="1">
    <source>
        <dbReference type="Pfam" id="PF01861"/>
    </source>
</evidence>
<dbReference type="Pfam" id="PF01861">
    <property type="entry name" value="BpsA_C"/>
    <property type="match status" value="1"/>
</dbReference>